<dbReference type="GO" id="GO:0032977">
    <property type="term" value="F:membrane insertase activity"/>
    <property type="evidence" value="ECO:0007669"/>
    <property type="project" value="InterPro"/>
</dbReference>
<evidence type="ECO:0000256" key="14">
    <source>
        <dbReference type="ARBA" id="ARBA00033245"/>
    </source>
</evidence>
<evidence type="ECO:0000259" key="19">
    <source>
        <dbReference type="Pfam" id="PF02096"/>
    </source>
</evidence>
<dbReference type="InterPro" id="IPR001708">
    <property type="entry name" value="YidC/ALB3/OXA1/COX18"/>
</dbReference>
<reference evidence="20 21" key="1">
    <citation type="submission" date="2018-11" db="EMBL/GenBank/DDBJ databases">
        <title>Rhodococcus spongicola sp. nov. and Rhodococcus xishaensis sp. nov. from marine sponges.</title>
        <authorList>
            <person name="Li L."/>
            <person name="Lin H.W."/>
        </authorList>
    </citation>
    <scope>NUCLEOTIDE SEQUENCE [LARGE SCALE GENOMIC DNA]</scope>
    <source>
        <strain evidence="20 21">CCTCC AB2014297</strain>
    </source>
</reference>
<name>A0A438B9R6_9NOCA</name>
<dbReference type="PANTHER" id="PTHR12428">
    <property type="entry name" value="OXA1"/>
    <property type="match status" value="1"/>
</dbReference>
<evidence type="ECO:0000256" key="10">
    <source>
        <dbReference type="ARBA" id="ARBA00023186"/>
    </source>
</evidence>
<evidence type="ECO:0000256" key="11">
    <source>
        <dbReference type="ARBA" id="ARBA00025034"/>
    </source>
</evidence>
<evidence type="ECO:0000313" key="20">
    <source>
        <dbReference type="EMBL" id="RVW07729.1"/>
    </source>
</evidence>
<feature type="region of interest" description="Disordered" evidence="17">
    <location>
        <begin position="286"/>
        <end position="365"/>
    </location>
</feature>
<feature type="transmembrane region" description="Helical" evidence="18">
    <location>
        <begin position="232"/>
        <end position="257"/>
    </location>
</feature>
<dbReference type="InterPro" id="IPR028055">
    <property type="entry name" value="YidC/Oxa/ALB_C"/>
</dbReference>
<dbReference type="RefSeq" id="WP_127917847.1">
    <property type="nucleotide sequence ID" value="NZ_RKLP01000011.1"/>
</dbReference>
<keyword evidence="21" id="KW-1185">Reference proteome</keyword>
<dbReference type="PANTHER" id="PTHR12428:SF65">
    <property type="entry name" value="CYTOCHROME C OXIDASE ASSEMBLY PROTEIN COX18, MITOCHONDRIAL"/>
    <property type="match status" value="1"/>
</dbReference>
<evidence type="ECO:0000256" key="16">
    <source>
        <dbReference type="RuleBase" id="RU003945"/>
    </source>
</evidence>
<comment type="subcellular location">
    <subcellularLocation>
        <location evidence="1">Cell membrane</location>
        <topology evidence="1">Multi-pass membrane protein</topology>
    </subcellularLocation>
    <subcellularLocation>
        <location evidence="16">Membrane</location>
        <topology evidence="16">Multi-pass membrane protein</topology>
    </subcellularLocation>
</comment>
<organism evidence="20 21">
    <name type="scientific">Prescottella agglutinans</name>
    <dbReference type="NCBI Taxonomy" id="1644129"/>
    <lineage>
        <taxon>Bacteria</taxon>
        <taxon>Bacillati</taxon>
        <taxon>Actinomycetota</taxon>
        <taxon>Actinomycetes</taxon>
        <taxon>Mycobacteriales</taxon>
        <taxon>Nocardiaceae</taxon>
        <taxon>Prescottella</taxon>
    </lineage>
</organism>
<evidence type="ECO:0000256" key="6">
    <source>
        <dbReference type="ARBA" id="ARBA00022692"/>
    </source>
</evidence>
<feature type="transmembrane region" description="Helical" evidence="18">
    <location>
        <begin position="29"/>
        <end position="47"/>
    </location>
</feature>
<evidence type="ECO:0000256" key="1">
    <source>
        <dbReference type="ARBA" id="ARBA00004651"/>
    </source>
</evidence>
<evidence type="ECO:0000256" key="18">
    <source>
        <dbReference type="SAM" id="Phobius"/>
    </source>
</evidence>
<dbReference type="EMBL" id="RKLP01000011">
    <property type="protein sequence ID" value="RVW07729.1"/>
    <property type="molecule type" value="Genomic_DNA"/>
</dbReference>
<evidence type="ECO:0000256" key="15">
    <source>
        <dbReference type="ARBA" id="ARBA00033342"/>
    </source>
</evidence>
<dbReference type="CDD" id="cd20070">
    <property type="entry name" value="5TM_YidC_Alb3"/>
    <property type="match status" value="1"/>
</dbReference>
<evidence type="ECO:0000256" key="7">
    <source>
        <dbReference type="ARBA" id="ARBA00022927"/>
    </source>
</evidence>
<dbReference type="GO" id="GO:0015031">
    <property type="term" value="P:protein transport"/>
    <property type="evidence" value="ECO:0007669"/>
    <property type="project" value="UniProtKB-KW"/>
</dbReference>
<evidence type="ECO:0000256" key="9">
    <source>
        <dbReference type="ARBA" id="ARBA00023136"/>
    </source>
</evidence>
<feature type="domain" description="Membrane insertase YidC/Oxa/ALB C-terminal" evidence="19">
    <location>
        <begin position="32"/>
        <end position="270"/>
    </location>
</feature>
<keyword evidence="6 16" id="KW-0812">Transmembrane</keyword>
<keyword evidence="5" id="KW-1003">Cell membrane</keyword>
<keyword evidence="10" id="KW-0143">Chaperone</keyword>
<accession>A0A438B9R6</accession>
<evidence type="ECO:0000256" key="12">
    <source>
        <dbReference type="ARBA" id="ARBA00026028"/>
    </source>
</evidence>
<dbReference type="NCBIfam" id="TIGR03592">
    <property type="entry name" value="yidC_oxa1_cterm"/>
    <property type="match status" value="1"/>
</dbReference>
<evidence type="ECO:0000256" key="13">
    <source>
        <dbReference type="ARBA" id="ARBA00031538"/>
    </source>
</evidence>
<evidence type="ECO:0000256" key="4">
    <source>
        <dbReference type="ARBA" id="ARBA00022448"/>
    </source>
</evidence>
<comment type="caution">
    <text evidence="20">The sequence shown here is derived from an EMBL/GenBank/DDBJ whole genome shotgun (WGS) entry which is preliminary data.</text>
</comment>
<dbReference type="InterPro" id="IPR047196">
    <property type="entry name" value="YidC_ALB_C"/>
</dbReference>
<dbReference type="OrthoDB" id="9780552at2"/>
<keyword evidence="4" id="KW-0813">Transport</keyword>
<dbReference type="Proteomes" id="UP000286208">
    <property type="component" value="Unassembled WGS sequence"/>
</dbReference>
<proteinExistence type="inferred from homology"/>
<keyword evidence="9 18" id="KW-0472">Membrane</keyword>
<evidence type="ECO:0000256" key="3">
    <source>
        <dbReference type="ARBA" id="ARBA00015325"/>
    </source>
</evidence>
<keyword evidence="7" id="KW-0653">Protein transport</keyword>
<keyword evidence="8 18" id="KW-1133">Transmembrane helix</keyword>
<comment type="subunit">
    <text evidence="12">Interacts with the Sec translocase complex via SecD. Specifically interacts with transmembrane segments of nascent integral membrane proteins during membrane integration.</text>
</comment>
<evidence type="ECO:0000313" key="21">
    <source>
        <dbReference type="Proteomes" id="UP000286208"/>
    </source>
</evidence>
<evidence type="ECO:0000256" key="17">
    <source>
        <dbReference type="SAM" id="MobiDB-lite"/>
    </source>
</evidence>
<dbReference type="Pfam" id="PF02096">
    <property type="entry name" value="60KD_IMP"/>
    <property type="match status" value="1"/>
</dbReference>
<protein>
    <recommendedName>
        <fullName evidence="3">Membrane protein insertase YidC</fullName>
    </recommendedName>
    <alternativeName>
        <fullName evidence="15">Foldase YidC</fullName>
    </alternativeName>
    <alternativeName>
        <fullName evidence="14">Membrane integrase YidC</fullName>
    </alternativeName>
    <alternativeName>
        <fullName evidence="13">Membrane protein YidC</fullName>
    </alternativeName>
</protein>
<dbReference type="AlphaFoldDB" id="A0A438B9R6"/>
<evidence type="ECO:0000256" key="2">
    <source>
        <dbReference type="ARBA" id="ARBA00010527"/>
    </source>
</evidence>
<dbReference type="GO" id="GO:0005886">
    <property type="term" value="C:plasma membrane"/>
    <property type="evidence" value="ECO:0007669"/>
    <property type="project" value="UniProtKB-SubCell"/>
</dbReference>
<comment type="similarity">
    <text evidence="2">Belongs to the OXA1/ALB3/YidC family. Type 1 subfamily.</text>
</comment>
<sequence length="365" mass="40151">MLDFIYYPVSGILWVWHKVFGAVLGDDNGIAWALSVMFLVFTLRAILYKPFVKQVRTTRQMQELQPQIKALQKKYSKDRQRMALEMQKLQKEHGFNPVMGCLPVLLQAPVFIGLFHVLRSFNRTGTGYGGLGMSIEENANTANYVFSASDVQSFLSARLFGAPISSFITMPKEQLESFGAYGTVPTVLNVAVVAIPLMIIASVATHFNSRASVARQSEAAQANPQSAIMNKLALWVFPLGVLVGGPFLMIAILLYWVSNNIWTYAQQHIVFRRIDAEEAAKKQAVLERRADNAPKPGARPKKDARKQAAQSPAVESGSVADDTDEAAESSAADEGTSGGASGTQRPKPKPRPAANRPKSNKRKRR</sequence>
<gene>
    <name evidence="20" type="primary">yidC</name>
    <name evidence="20" type="ORF">EGT67_20025</name>
</gene>
<evidence type="ECO:0000256" key="8">
    <source>
        <dbReference type="ARBA" id="ARBA00022989"/>
    </source>
</evidence>
<dbReference type="NCBIfam" id="NF002899">
    <property type="entry name" value="PRK03449.1"/>
    <property type="match status" value="1"/>
</dbReference>
<evidence type="ECO:0000256" key="5">
    <source>
        <dbReference type="ARBA" id="ARBA00022475"/>
    </source>
</evidence>
<feature type="transmembrane region" description="Helical" evidence="18">
    <location>
        <begin position="187"/>
        <end position="207"/>
    </location>
</feature>
<comment type="function">
    <text evidence="11">Required for the insertion and/or proper folding and/or complex formation of integral membrane proteins into the membrane. Involved in integration of membrane proteins that insert both dependently and independently of the Sec translocase complex, as well as at least some lipoproteins. Aids folding of multispanning membrane proteins.</text>
</comment>
<dbReference type="GO" id="GO:0051205">
    <property type="term" value="P:protein insertion into membrane"/>
    <property type="evidence" value="ECO:0007669"/>
    <property type="project" value="TreeGrafter"/>
</dbReference>